<sequence length="378" mass="42577">MNILNYLIVSIFFVILLCSGVNSYGEGDADGHPTYSERSSLVTINIARNNPYAFSHSFMPLFTINNKVPQIYLYNSTAAPKKPVYYHSGLNALSNKLIDDIVFTANCNYTGLQFCNGTKFSQYFPVWFGENFPNLDSIGLLDSFKNTERGYGALMNLICEGESPNCNYDTGRENQPRLMLNRYHNNFGSASRVVNGITYFLCFSAESRYSLENPIPSASHFWLNGELHFYLTYRQPPVIPSSVLVLFKGKKREMEQYITPSSSPVYKNQPYSTFKYVIDSNFSDDECLTYTFLVNAFNISNGVRYDYTYKYPDTGYLTVSNDNSSCGAWTLTENDPFESSSSTEISSSSTEISSSSILSSLSVLLLLFISIVVSIIFN</sequence>
<dbReference type="RefSeq" id="XP_003291056.1">
    <property type="nucleotide sequence ID" value="XM_003291008.1"/>
</dbReference>
<dbReference type="EMBL" id="GL871194">
    <property type="protein sequence ID" value="EGC32409.1"/>
    <property type="molecule type" value="Genomic_DNA"/>
</dbReference>
<keyword evidence="2" id="KW-0732">Signal</keyword>
<evidence type="ECO:0000313" key="4">
    <source>
        <dbReference type="Proteomes" id="UP000001064"/>
    </source>
</evidence>
<evidence type="ECO:0000313" key="3">
    <source>
        <dbReference type="EMBL" id="EGC32409.1"/>
    </source>
</evidence>
<keyword evidence="1" id="KW-0812">Transmembrane</keyword>
<dbReference type="VEuPathDB" id="AmoebaDB:DICPUDRAFT_81748"/>
<proteinExistence type="predicted"/>
<evidence type="ECO:0000256" key="2">
    <source>
        <dbReference type="SAM" id="SignalP"/>
    </source>
</evidence>
<keyword evidence="1" id="KW-1133">Transmembrane helix</keyword>
<feature type="transmembrane region" description="Helical" evidence="1">
    <location>
        <begin position="357"/>
        <end position="377"/>
    </location>
</feature>
<gene>
    <name evidence="3" type="ORF">DICPUDRAFT_81748</name>
</gene>
<dbReference type="KEGG" id="dpp:DICPUDRAFT_81748"/>
<keyword evidence="4" id="KW-1185">Reference proteome</keyword>
<dbReference type="InParanoid" id="F0ZUG4"/>
<organism evidence="3 4">
    <name type="scientific">Dictyostelium purpureum</name>
    <name type="common">Slime mold</name>
    <dbReference type="NCBI Taxonomy" id="5786"/>
    <lineage>
        <taxon>Eukaryota</taxon>
        <taxon>Amoebozoa</taxon>
        <taxon>Evosea</taxon>
        <taxon>Eumycetozoa</taxon>
        <taxon>Dictyostelia</taxon>
        <taxon>Dictyosteliales</taxon>
        <taxon>Dictyosteliaceae</taxon>
        <taxon>Dictyostelium</taxon>
    </lineage>
</organism>
<keyword evidence="1" id="KW-0472">Membrane</keyword>
<dbReference type="GeneID" id="10508993"/>
<accession>F0ZUG4</accession>
<dbReference type="PANTHER" id="PTHR31157">
    <property type="entry name" value="SCP DOMAIN-CONTAINING PROTEIN"/>
    <property type="match status" value="1"/>
</dbReference>
<reference evidence="4" key="1">
    <citation type="journal article" date="2011" name="Genome Biol.">
        <title>Comparative genomics of the social amoebae Dictyostelium discoideum and Dictyostelium purpureum.</title>
        <authorList>
            <consortium name="US DOE Joint Genome Institute (JGI-PGF)"/>
            <person name="Sucgang R."/>
            <person name="Kuo A."/>
            <person name="Tian X."/>
            <person name="Salerno W."/>
            <person name="Parikh A."/>
            <person name="Feasley C.L."/>
            <person name="Dalin E."/>
            <person name="Tu H."/>
            <person name="Huang E."/>
            <person name="Barry K."/>
            <person name="Lindquist E."/>
            <person name="Shapiro H."/>
            <person name="Bruce D."/>
            <person name="Schmutz J."/>
            <person name="Salamov A."/>
            <person name="Fey P."/>
            <person name="Gaudet P."/>
            <person name="Anjard C."/>
            <person name="Babu M.M."/>
            <person name="Basu S."/>
            <person name="Bushmanova Y."/>
            <person name="van der Wel H."/>
            <person name="Katoh-Kurasawa M."/>
            <person name="Dinh C."/>
            <person name="Coutinho P.M."/>
            <person name="Saito T."/>
            <person name="Elias M."/>
            <person name="Schaap P."/>
            <person name="Kay R.R."/>
            <person name="Henrissat B."/>
            <person name="Eichinger L."/>
            <person name="Rivero F."/>
            <person name="Putnam N.H."/>
            <person name="West C.M."/>
            <person name="Loomis W.F."/>
            <person name="Chisholm R.L."/>
            <person name="Shaulsky G."/>
            <person name="Strassmann J.E."/>
            <person name="Queller D.C."/>
            <person name="Kuspa A."/>
            <person name="Grigoriev I.V."/>
        </authorList>
    </citation>
    <scope>NUCLEOTIDE SEQUENCE [LARGE SCALE GENOMIC DNA]</scope>
    <source>
        <strain evidence="4">QSDP1</strain>
    </source>
</reference>
<dbReference type="AlphaFoldDB" id="F0ZUG4"/>
<dbReference type="Proteomes" id="UP000001064">
    <property type="component" value="Unassembled WGS sequence"/>
</dbReference>
<evidence type="ECO:0000256" key="1">
    <source>
        <dbReference type="SAM" id="Phobius"/>
    </source>
</evidence>
<protein>
    <submittedName>
        <fullName evidence="3">Uncharacterized protein</fullName>
    </submittedName>
</protein>
<feature type="signal peptide" evidence="2">
    <location>
        <begin position="1"/>
        <end position="23"/>
    </location>
</feature>
<feature type="chain" id="PRO_5003263863" evidence="2">
    <location>
        <begin position="24"/>
        <end position="378"/>
    </location>
</feature>
<name>F0ZUG4_DICPU</name>
<dbReference type="PANTHER" id="PTHR31157:SF2">
    <property type="entry name" value="SCP DOMAIN-CONTAINING PROTEIN"/>
    <property type="match status" value="1"/>
</dbReference>